<gene>
    <name evidence="2" type="ORF">SAMN00790413_01048</name>
</gene>
<dbReference type="EMBL" id="FWWU01000009">
    <property type="protein sequence ID" value="SMB91216.1"/>
    <property type="molecule type" value="Genomic_DNA"/>
</dbReference>
<accession>A0A1W1VD23</accession>
<feature type="region of interest" description="Disordered" evidence="1">
    <location>
        <begin position="128"/>
        <end position="205"/>
    </location>
</feature>
<evidence type="ECO:0000313" key="3">
    <source>
        <dbReference type="Proteomes" id="UP000192582"/>
    </source>
</evidence>
<organism evidence="2 3">
    <name type="scientific">Deinococcus hopiensis KR-140</name>
    <dbReference type="NCBI Taxonomy" id="695939"/>
    <lineage>
        <taxon>Bacteria</taxon>
        <taxon>Thermotogati</taxon>
        <taxon>Deinococcota</taxon>
        <taxon>Deinococci</taxon>
        <taxon>Deinococcales</taxon>
        <taxon>Deinococcaceae</taxon>
        <taxon>Deinococcus</taxon>
    </lineage>
</organism>
<protein>
    <submittedName>
        <fullName evidence="2">Uncharacterized protein</fullName>
    </submittedName>
</protein>
<dbReference type="RefSeq" id="WP_084048603.1">
    <property type="nucleotide sequence ID" value="NZ_FWWU01000009.1"/>
</dbReference>
<dbReference type="AlphaFoldDB" id="A0A1W1VD23"/>
<name>A0A1W1VD23_9DEIO</name>
<evidence type="ECO:0000313" key="2">
    <source>
        <dbReference type="EMBL" id="SMB91216.1"/>
    </source>
</evidence>
<dbReference type="Proteomes" id="UP000192582">
    <property type="component" value="Unassembled WGS sequence"/>
</dbReference>
<feature type="compositionally biased region" description="Pro residues" evidence="1">
    <location>
        <begin position="152"/>
        <end position="161"/>
    </location>
</feature>
<evidence type="ECO:0000256" key="1">
    <source>
        <dbReference type="SAM" id="MobiDB-lite"/>
    </source>
</evidence>
<dbReference type="OrthoDB" id="66154at2"/>
<dbReference type="STRING" id="695939.SAMN00790413_01048"/>
<feature type="compositionally biased region" description="Basic and acidic residues" evidence="1">
    <location>
        <begin position="135"/>
        <end position="145"/>
    </location>
</feature>
<reference evidence="2 3" key="1">
    <citation type="submission" date="2017-04" db="EMBL/GenBank/DDBJ databases">
        <authorList>
            <person name="Afonso C.L."/>
            <person name="Miller P.J."/>
            <person name="Scott M.A."/>
            <person name="Spackman E."/>
            <person name="Goraichik I."/>
            <person name="Dimitrov K.M."/>
            <person name="Suarez D.L."/>
            <person name="Swayne D.E."/>
        </authorList>
    </citation>
    <scope>NUCLEOTIDE SEQUENCE [LARGE SCALE GENOMIC DNA]</scope>
    <source>
        <strain evidence="2 3">KR-140</strain>
    </source>
</reference>
<sequence>MTHQGEYRDEREEARARLKASVDVLAQQASLQMQMQKEPLKLLGGASAVGAVVGLVAGRQLKRSKKVYVDAYSPEKEQKALIKAQKKEKGKGGVGGALVATLTTLAFRALNDKVITPRLEEMANNLLDKAGQPGHRPDGHKHDVGAKTQSPQPRPAQPVPPKAVTGGGAASFLKKHPEAEASAETIPTGSSAAGHKSSVLPTPVGVVEAKAQGSVIEPQEKANPNLR</sequence>
<keyword evidence="3" id="KW-1185">Reference proteome</keyword>
<proteinExistence type="predicted"/>